<dbReference type="InterPro" id="IPR041236">
    <property type="entry name" value="PriA_C"/>
</dbReference>
<dbReference type="PROSITE" id="PS51194">
    <property type="entry name" value="HELICASE_CTER"/>
    <property type="match status" value="1"/>
</dbReference>
<dbReference type="InterPro" id="IPR005259">
    <property type="entry name" value="PriA"/>
</dbReference>
<reference evidence="15 16" key="1">
    <citation type="submission" date="2019-12" db="EMBL/GenBank/DDBJ databases">
        <title>Microbes associate with the intestines of laboratory mice.</title>
        <authorList>
            <person name="Navarre W."/>
            <person name="Wong E."/>
        </authorList>
    </citation>
    <scope>NUCLEOTIDE SEQUENCE [LARGE SCALE GENOMIC DNA]</scope>
    <source>
        <strain evidence="15 16">NM82_D38</strain>
    </source>
</reference>
<dbReference type="InterPro" id="IPR041222">
    <property type="entry name" value="PriA_3primeBD"/>
</dbReference>
<dbReference type="NCBIfam" id="TIGR00595">
    <property type="entry name" value="priA"/>
    <property type="match status" value="1"/>
</dbReference>
<comment type="catalytic activity">
    <reaction evidence="12">
        <text>Couples ATP hydrolysis with the unwinding of duplex DNA by translocating in the 3'-5' direction.</text>
        <dbReference type="EC" id="5.6.2.4"/>
    </reaction>
</comment>
<dbReference type="InterPro" id="IPR027417">
    <property type="entry name" value="P-loop_NTPase"/>
</dbReference>
<dbReference type="SMART" id="SM00490">
    <property type="entry name" value="HELICc"/>
    <property type="match status" value="1"/>
</dbReference>
<keyword evidence="4 12" id="KW-0547">Nucleotide-binding</keyword>
<dbReference type="PANTHER" id="PTHR30580">
    <property type="entry name" value="PRIMOSOMAL PROTEIN N"/>
    <property type="match status" value="1"/>
</dbReference>
<dbReference type="PROSITE" id="PS51192">
    <property type="entry name" value="HELICASE_ATP_BIND_1"/>
    <property type="match status" value="1"/>
</dbReference>
<dbReference type="SUPFAM" id="SSF52540">
    <property type="entry name" value="P-loop containing nucleoside triphosphate hydrolases"/>
    <property type="match status" value="1"/>
</dbReference>
<dbReference type="FunFam" id="3.40.50.300:FF:000489">
    <property type="entry name" value="Primosome assembly protein PriA"/>
    <property type="match status" value="1"/>
</dbReference>
<keyword evidence="5 12" id="KW-0378">Hydrolase</keyword>
<feature type="domain" description="Helicase ATP-binding" evidence="13">
    <location>
        <begin position="148"/>
        <end position="317"/>
    </location>
</feature>
<feature type="binding site" evidence="12">
    <location>
        <position position="404"/>
    </location>
    <ligand>
        <name>Zn(2+)</name>
        <dbReference type="ChEBI" id="CHEBI:29105"/>
        <label>2</label>
    </ligand>
</feature>
<gene>
    <name evidence="12 15" type="primary">priA</name>
    <name evidence="15" type="ORF">E5987_10215</name>
</gene>
<comment type="cofactor">
    <cofactor evidence="12">
        <name>Zn(2+)</name>
        <dbReference type="ChEBI" id="CHEBI:29105"/>
    </cofactor>
    <text evidence="12">Binds 2 zinc ions per subunit.</text>
</comment>
<dbReference type="SMART" id="SM00487">
    <property type="entry name" value="DEXDc"/>
    <property type="match status" value="1"/>
</dbReference>
<dbReference type="OrthoDB" id="9759544at2"/>
<dbReference type="EMBL" id="WSRP01000036">
    <property type="protein sequence ID" value="MVX57563.1"/>
    <property type="molecule type" value="Genomic_DNA"/>
</dbReference>
<name>A0A6L6YL52_9BURK</name>
<evidence type="ECO:0000313" key="16">
    <source>
        <dbReference type="Proteomes" id="UP000472580"/>
    </source>
</evidence>
<dbReference type="CDD" id="cd17929">
    <property type="entry name" value="DEXHc_priA"/>
    <property type="match status" value="1"/>
</dbReference>
<feature type="binding site" evidence="12">
    <location>
        <position position="377"/>
    </location>
    <ligand>
        <name>Zn(2+)</name>
        <dbReference type="ChEBI" id="CHEBI:29105"/>
        <label>1</label>
    </ligand>
</feature>
<dbReference type="GO" id="GO:0006310">
    <property type="term" value="P:DNA recombination"/>
    <property type="evidence" value="ECO:0007669"/>
    <property type="project" value="InterPro"/>
</dbReference>
<dbReference type="InterPro" id="IPR042115">
    <property type="entry name" value="PriA_3primeBD_sf"/>
</dbReference>
<evidence type="ECO:0000256" key="2">
    <source>
        <dbReference type="ARBA" id="ARBA00022705"/>
    </source>
</evidence>
<comment type="caution">
    <text evidence="15">The sequence shown here is derived from an EMBL/GenBank/DDBJ whole genome shotgun (WGS) entry which is preliminary data.</text>
</comment>
<keyword evidence="2 12" id="KW-0235">DNA replication</keyword>
<dbReference type="Pfam" id="PF18074">
    <property type="entry name" value="PriA_C"/>
    <property type="match status" value="1"/>
</dbReference>
<proteinExistence type="inferred from homology"/>
<dbReference type="GO" id="GO:0005524">
    <property type="term" value="F:ATP binding"/>
    <property type="evidence" value="ECO:0007669"/>
    <property type="project" value="UniProtKB-UniRule"/>
</dbReference>
<keyword evidence="16" id="KW-1185">Reference proteome</keyword>
<feature type="binding site" evidence="12">
    <location>
        <position position="407"/>
    </location>
    <ligand>
        <name>Zn(2+)</name>
        <dbReference type="ChEBI" id="CHEBI:29105"/>
        <label>2</label>
    </ligand>
</feature>
<dbReference type="GO" id="GO:0006269">
    <property type="term" value="P:DNA replication, synthesis of primer"/>
    <property type="evidence" value="ECO:0007669"/>
    <property type="project" value="UniProtKB-KW"/>
</dbReference>
<dbReference type="InterPro" id="IPR011545">
    <property type="entry name" value="DEAD/DEAH_box_helicase_dom"/>
</dbReference>
<organism evidence="15 16">
    <name type="scientific">Parasutterella muris</name>
    <dbReference type="NCBI Taxonomy" id="2565572"/>
    <lineage>
        <taxon>Bacteria</taxon>
        <taxon>Pseudomonadati</taxon>
        <taxon>Pseudomonadota</taxon>
        <taxon>Betaproteobacteria</taxon>
        <taxon>Burkholderiales</taxon>
        <taxon>Sutterellaceae</taxon>
        <taxon>Parasutterella</taxon>
    </lineage>
</organism>
<keyword evidence="1 12" id="KW-0639">Primosome</keyword>
<evidence type="ECO:0000256" key="6">
    <source>
        <dbReference type="ARBA" id="ARBA00022806"/>
    </source>
</evidence>
<dbReference type="Pfam" id="PF00270">
    <property type="entry name" value="DEAD"/>
    <property type="match status" value="1"/>
</dbReference>
<protein>
    <recommendedName>
        <fullName evidence="12">Replication restart protein PriA</fullName>
    </recommendedName>
    <alternativeName>
        <fullName evidence="12">ATP-dependent DNA helicase PriA</fullName>
        <ecNumber evidence="12">5.6.2.4</ecNumber>
    </alternativeName>
    <alternativeName>
        <fullName evidence="12">DNA 3'-5' helicase PriA</fullName>
    </alternativeName>
</protein>
<dbReference type="Pfam" id="PF18319">
    <property type="entry name" value="Zn_ribbon_PriA"/>
    <property type="match status" value="1"/>
</dbReference>
<dbReference type="Gene3D" id="3.40.50.300">
    <property type="entry name" value="P-loop containing nucleotide triphosphate hydrolases"/>
    <property type="match status" value="2"/>
</dbReference>
<dbReference type="EC" id="5.6.2.4" evidence="12"/>
<dbReference type="PANTHER" id="PTHR30580:SF0">
    <property type="entry name" value="PRIMOSOMAL PROTEIN N"/>
    <property type="match status" value="1"/>
</dbReference>
<feature type="binding site" evidence="12">
    <location>
        <position position="380"/>
    </location>
    <ligand>
        <name>Zn(2+)</name>
        <dbReference type="ChEBI" id="CHEBI:29105"/>
        <label>1</label>
    </ligand>
</feature>
<dbReference type="Pfam" id="PF00271">
    <property type="entry name" value="Helicase_C"/>
    <property type="match status" value="1"/>
</dbReference>
<comment type="function">
    <text evidence="12">Initiates the restart of stalled replication forks, which reloads the replicative helicase on sites other than the origin of replication. Recognizes and binds to abandoned replication forks and remodels them to uncover a helicase loading site. Promotes assembly of the primosome at these replication forks.</text>
</comment>
<dbReference type="GO" id="GO:0043138">
    <property type="term" value="F:3'-5' DNA helicase activity"/>
    <property type="evidence" value="ECO:0007669"/>
    <property type="project" value="UniProtKB-EC"/>
</dbReference>
<dbReference type="Gene3D" id="3.40.1440.60">
    <property type="entry name" value="PriA, 3(prime) DNA-binding domain"/>
    <property type="match status" value="1"/>
</dbReference>
<evidence type="ECO:0000256" key="11">
    <source>
        <dbReference type="ARBA" id="ARBA00048988"/>
    </source>
</evidence>
<dbReference type="AlphaFoldDB" id="A0A6L6YL52"/>
<keyword evidence="6 12" id="KW-0347">Helicase</keyword>
<keyword evidence="3 12" id="KW-0479">Metal-binding</keyword>
<feature type="binding site" evidence="12">
    <location>
        <position position="389"/>
    </location>
    <ligand>
        <name>Zn(2+)</name>
        <dbReference type="ChEBI" id="CHEBI:29105"/>
        <label>2</label>
    </ligand>
</feature>
<dbReference type="GO" id="GO:0016787">
    <property type="term" value="F:hydrolase activity"/>
    <property type="evidence" value="ECO:0007669"/>
    <property type="project" value="UniProtKB-KW"/>
</dbReference>
<evidence type="ECO:0000256" key="3">
    <source>
        <dbReference type="ARBA" id="ARBA00022723"/>
    </source>
</evidence>
<dbReference type="InterPro" id="IPR040498">
    <property type="entry name" value="PriA_CRR"/>
</dbReference>
<dbReference type="GO" id="GO:0006270">
    <property type="term" value="P:DNA replication initiation"/>
    <property type="evidence" value="ECO:0007669"/>
    <property type="project" value="TreeGrafter"/>
</dbReference>
<dbReference type="GO" id="GO:0003677">
    <property type="term" value="F:DNA binding"/>
    <property type="evidence" value="ECO:0007669"/>
    <property type="project" value="UniProtKB-UniRule"/>
</dbReference>
<comment type="similarity">
    <text evidence="12">Belongs to the helicase family. PriA subfamily.</text>
</comment>
<evidence type="ECO:0000256" key="1">
    <source>
        <dbReference type="ARBA" id="ARBA00022515"/>
    </source>
</evidence>
<evidence type="ECO:0000256" key="9">
    <source>
        <dbReference type="ARBA" id="ARBA00023125"/>
    </source>
</evidence>
<dbReference type="HAMAP" id="MF_00983">
    <property type="entry name" value="PriA"/>
    <property type="match status" value="1"/>
</dbReference>
<feature type="domain" description="Helicase C-terminal" evidence="14">
    <location>
        <begin position="412"/>
        <end position="580"/>
    </location>
</feature>
<keyword evidence="10 12" id="KW-0413">Isomerase</keyword>
<dbReference type="GO" id="GO:1990077">
    <property type="term" value="C:primosome complex"/>
    <property type="evidence" value="ECO:0007669"/>
    <property type="project" value="UniProtKB-UniRule"/>
</dbReference>
<dbReference type="GO" id="GO:0008270">
    <property type="term" value="F:zinc ion binding"/>
    <property type="evidence" value="ECO:0007669"/>
    <property type="project" value="UniProtKB-UniRule"/>
</dbReference>
<evidence type="ECO:0000256" key="5">
    <source>
        <dbReference type="ARBA" id="ARBA00022801"/>
    </source>
</evidence>
<evidence type="ECO:0000313" key="15">
    <source>
        <dbReference type="EMBL" id="MVX57563.1"/>
    </source>
</evidence>
<dbReference type="GO" id="GO:0006302">
    <property type="term" value="P:double-strand break repair"/>
    <property type="evidence" value="ECO:0007669"/>
    <property type="project" value="InterPro"/>
</dbReference>
<dbReference type="Pfam" id="PF17764">
    <property type="entry name" value="PriA_3primeBD"/>
    <property type="match status" value="1"/>
</dbReference>
<sequence length="669" mass="75203">MAQSIVKVIVDAPLRGQLDYKNVPELGLRVGERCIVPLGRRNVIGIVAGFSDSSEWPVNKLRKVAGRPDEIAPLSENWMRLTAFAARYYLSRHGMVAVPALPKFFRRIPGPNYANSLSKLRDRKFKSNDAPEDIPLLNKEQEAIVDDFSQSKGFSPALLFGVTGSGKTEVYLRLIENTFKADPKAQILLMVPEINLTPQLVSRIGNRFKDRVVATWNSSMAEGQKASSWLACHEERASILVGTRLSVFASLPNLKLIIVDEEHDASYKSHEGVRYNARDLALKRAQIEGIPVLLGSATPSLESYRNALEGRFRLYKMKKRAVESAELPRITLIDTSLDRPQNGICSETAEKITDTLEKGRQSIVFLNRRGFAPVVECKSCGWHSTCPHCSAYAVFHKTTGRLTCHYCGWSMKLPTSCPKCGSYELQPVGRGTQRAEEELEVKWPEAKIMRLDQDSARRRGSASRMLEAVHSGEVDILIGTQIVAKGHDFKKVSLVVVLNTDPQLLSFDYRARERLFSVLMQVAGRAGRSGEQGEVLIQTKYPKDSLFRYLKDNDFEGFAQEELKARKTASMTPYSAQALMISEGKDIREVLDFLSQVKKIGLSVQTGSVRFYDPVPQTVQKVMDIERAQLLIEADNKMELQRFLAVFTSEIENRQFKNVWHIDVDPLSF</sequence>
<comment type="subunit">
    <text evidence="12">Component of the replication restart primosome.</text>
</comment>
<evidence type="ECO:0000256" key="8">
    <source>
        <dbReference type="ARBA" id="ARBA00022840"/>
    </source>
</evidence>
<feature type="binding site" evidence="12">
    <location>
        <position position="420"/>
    </location>
    <ligand>
        <name>Zn(2+)</name>
        <dbReference type="ChEBI" id="CHEBI:29105"/>
        <label>1</label>
    </ligand>
</feature>
<feature type="binding site" evidence="12">
    <location>
        <position position="386"/>
    </location>
    <ligand>
        <name>Zn(2+)</name>
        <dbReference type="ChEBI" id="CHEBI:29105"/>
        <label>2</label>
    </ligand>
</feature>
<feature type="binding site" evidence="12">
    <location>
        <position position="417"/>
    </location>
    <ligand>
        <name>Zn(2+)</name>
        <dbReference type="ChEBI" id="CHEBI:29105"/>
        <label>1</label>
    </ligand>
</feature>
<dbReference type="InterPro" id="IPR001650">
    <property type="entry name" value="Helicase_C-like"/>
</dbReference>
<evidence type="ECO:0000256" key="4">
    <source>
        <dbReference type="ARBA" id="ARBA00022741"/>
    </source>
</evidence>
<evidence type="ECO:0000256" key="10">
    <source>
        <dbReference type="ARBA" id="ARBA00023235"/>
    </source>
</evidence>
<keyword evidence="9 12" id="KW-0238">DNA-binding</keyword>
<keyword evidence="8 12" id="KW-0067">ATP-binding</keyword>
<comment type="catalytic activity">
    <reaction evidence="11 12">
        <text>ATP + H2O = ADP + phosphate + H(+)</text>
        <dbReference type="Rhea" id="RHEA:13065"/>
        <dbReference type="ChEBI" id="CHEBI:15377"/>
        <dbReference type="ChEBI" id="CHEBI:15378"/>
        <dbReference type="ChEBI" id="CHEBI:30616"/>
        <dbReference type="ChEBI" id="CHEBI:43474"/>
        <dbReference type="ChEBI" id="CHEBI:456216"/>
        <dbReference type="EC" id="5.6.2.4"/>
    </reaction>
</comment>
<dbReference type="Proteomes" id="UP000472580">
    <property type="component" value="Unassembled WGS sequence"/>
</dbReference>
<evidence type="ECO:0000259" key="14">
    <source>
        <dbReference type="PROSITE" id="PS51194"/>
    </source>
</evidence>
<dbReference type="CDD" id="cd18804">
    <property type="entry name" value="SF2_C_priA"/>
    <property type="match status" value="1"/>
</dbReference>
<accession>A0A6L6YL52</accession>
<keyword evidence="7 12" id="KW-0862">Zinc</keyword>
<dbReference type="RefSeq" id="WP_160335983.1">
    <property type="nucleotide sequence ID" value="NZ_WSRP01000036.1"/>
</dbReference>
<evidence type="ECO:0000256" key="7">
    <source>
        <dbReference type="ARBA" id="ARBA00022833"/>
    </source>
</evidence>
<evidence type="ECO:0000256" key="12">
    <source>
        <dbReference type="HAMAP-Rule" id="MF_00983"/>
    </source>
</evidence>
<evidence type="ECO:0000259" key="13">
    <source>
        <dbReference type="PROSITE" id="PS51192"/>
    </source>
</evidence>
<dbReference type="InterPro" id="IPR014001">
    <property type="entry name" value="Helicase_ATP-bd"/>
</dbReference>